<proteinExistence type="inferred from homology"/>
<dbReference type="PANTHER" id="PTHR37313">
    <property type="entry name" value="UPF0749 PROTEIN RV1825"/>
    <property type="match status" value="1"/>
</dbReference>
<dbReference type="OrthoDB" id="3214641at2"/>
<keyword evidence="4" id="KW-1133">Transmembrane helix</keyword>
<comment type="caution">
    <text evidence="5">The sequence shown here is derived from an EMBL/GenBank/DDBJ whole genome shotgun (WGS) entry which is preliminary data.</text>
</comment>
<reference evidence="5 6" key="1">
    <citation type="journal article" date="2017" name="ISME J.">
        <title>Unveiling bifidobacterial biogeography across the mammalian branch of the tree of life.</title>
        <authorList>
            <person name="Milani C."/>
            <person name="Mangifesta M."/>
            <person name="Mancabelli L."/>
            <person name="Lugli G.A."/>
            <person name="James K."/>
            <person name="Duranti S."/>
            <person name="Turroni F."/>
            <person name="Ferrario C."/>
            <person name="Ossiprandi M.C."/>
            <person name="van Sinderen D."/>
            <person name="Ventura M."/>
        </authorList>
    </citation>
    <scope>NUCLEOTIDE SEQUENCE [LARGE SCALE GENOMIC DNA]</scope>
    <source>
        <strain evidence="6">Ham19E</strain>
    </source>
</reference>
<feature type="region of interest" description="Disordered" evidence="3">
    <location>
        <begin position="247"/>
        <end position="268"/>
    </location>
</feature>
<gene>
    <name evidence="5" type="ORF">B1526_0856</name>
</gene>
<keyword evidence="6" id="KW-1185">Reference proteome</keyword>
<dbReference type="Gene3D" id="3.30.70.1880">
    <property type="entry name" value="Protein of unknown function DUF881"/>
    <property type="match status" value="1"/>
</dbReference>
<keyword evidence="2" id="KW-0175">Coiled coil</keyword>
<sequence>MAKRKPKHGSSKSLIGSVSVLLVVMFAGFLLISNMRVNRTTTVSSDTAELVENRVRKVDKLQEDVNKLSAQVDALSMQVNANQPSTAENAGPSTMLPAVEGPGLTVTLNDSSMWQNAVDSSGSVVDSDKYVVHQQDVEAVVDALWAGGAESMQIMDQRVLPTSAVICSGNVLLFQGRKYSPPFTISAIGPPQLMMHALDGSRAVQIYRQYVNAFGLGYDVKTEDHLHFDSTTMLLRPLQYARVLQQPNRSGDDTDAADGGQTADGGAQ</sequence>
<dbReference type="RefSeq" id="WP_095614876.1">
    <property type="nucleotide sequence ID" value="NZ_MVOH01000008.1"/>
</dbReference>
<feature type="transmembrane region" description="Helical" evidence="4">
    <location>
        <begin position="12"/>
        <end position="32"/>
    </location>
</feature>
<feature type="compositionally biased region" description="Low complexity" evidence="3">
    <location>
        <begin position="257"/>
        <end position="268"/>
    </location>
</feature>
<feature type="coiled-coil region" evidence="2">
    <location>
        <begin position="51"/>
        <end position="78"/>
    </location>
</feature>
<evidence type="ECO:0000256" key="4">
    <source>
        <dbReference type="SAM" id="Phobius"/>
    </source>
</evidence>
<protein>
    <recommendedName>
        <fullName evidence="7">DUF881 domain-containing protein</fullName>
    </recommendedName>
</protein>
<dbReference type="InterPro" id="IPR010273">
    <property type="entry name" value="DUF881"/>
</dbReference>
<evidence type="ECO:0000256" key="3">
    <source>
        <dbReference type="SAM" id="MobiDB-lite"/>
    </source>
</evidence>
<dbReference type="EMBL" id="MVOH01000008">
    <property type="protein sequence ID" value="PAU67881.1"/>
    <property type="molecule type" value="Genomic_DNA"/>
</dbReference>
<evidence type="ECO:0000313" key="5">
    <source>
        <dbReference type="EMBL" id="PAU67881.1"/>
    </source>
</evidence>
<dbReference type="PANTHER" id="PTHR37313:SF4">
    <property type="entry name" value="CONSERVED MEMBRANE PROTEIN-RELATED"/>
    <property type="match status" value="1"/>
</dbReference>
<evidence type="ECO:0000313" key="6">
    <source>
        <dbReference type="Proteomes" id="UP000218399"/>
    </source>
</evidence>
<organism evidence="5 6">
    <name type="scientific">Bifidobacterium criceti</name>
    <dbReference type="NCBI Taxonomy" id="1960969"/>
    <lineage>
        <taxon>Bacteria</taxon>
        <taxon>Bacillati</taxon>
        <taxon>Actinomycetota</taxon>
        <taxon>Actinomycetes</taxon>
        <taxon>Bifidobacteriales</taxon>
        <taxon>Bifidobacteriaceae</taxon>
        <taxon>Bifidobacterium</taxon>
    </lineage>
</organism>
<name>A0A2A2EFU8_9BIFI</name>
<dbReference type="Pfam" id="PF05949">
    <property type="entry name" value="DUF881"/>
    <property type="match status" value="1"/>
</dbReference>
<evidence type="ECO:0008006" key="7">
    <source>
        <dbReference type="Google" id="ProtNLM"/>
    </source>
</evidence>
<dbReference type="Proteomes" id="UP000218399">
    <property type="component" value="Unassembled WGS sequence"/>
</dbReference>
<evidence type="ECO:0000256" key="2">
    <source>
        <dbReference type="SAM" id="Coils"/>
    </source>
</evidence>
<dbReference type="GO" id="GO:0005886">
    <property type="term" value="C:plasma membrane"/>
    <property type="evidence" value="ECO:0007669"/>
    <property type="project" value="TreeGrafter"/>
</dbReference>
<dbReference type="AlphaFoldDB" id="A0A2A2EFU8"/>
<evidence type="ECO:0000256" key="1">
    <source>
        <dbReference type="ARBA" id="ARBA00009108"/>
    </source>
</evidence>
<comment type="similarity">
    <text evidence="1">Belongs to the UPF0749 family.</text>
</comment>
<keyword evidence="4" id="KW-0472">Membrane</keyword>
<keyword evidence="4" id="KW-0812">Transmembrane</keyword>
<accession>A0A2A2EFU8</accession>